<dbReference type="InterPro" id="IPR007641">
    <property type="entry name" value="RNA_pol_Rpb2_7"/>
</dbReference>
<evidence type="ECO:0000256" key="8">
    <source>
        <dbReference type="ARBA" id="ARBA00022695"/>
    </source>
</evidence>
<dbReference type="GO" id="GO:0032549">
    <property type="term" value="F:ribonucleoside binding"/>
    <property type="evidence" value="ECO:0007669"/>
    <property type="project" value="InterPro"/>
</dbReference>
<evidence type="ECO:0000256" key="4">
    <source>
        <dbReference type="ARBA" id="ARBA00012418"/>
    </source>
</evidence>
<dbReference type="Pfam" id="PF04566">
    <property type="entry name" value="RNA_pol_Rpb2_4"/>
    <property type="match status" value="1"/>
</dbReference>
<dbReference type="InterPro" id="IPR037033">
    <property type="entry name" value="DNA-dir_RNAP_su2_hyb_sf"/>
</dbReference>
<comment type="catalytic activity">
    <reaction evidence="14">
        <text>RNA(n) + a ribonucleoside 5'-triphosphate = RNA(n+1) + diphosphate</text>
        <dbReference type="Rhea" id="RHEA:21248"/>
        <dbReference type="Rhea" id="RHEA-COMP:14527"/>
        <dbReference type="Rhea" id="RHEA-COMP:17342"/>
        <dbReference type="ChEBI" id="CHEBI:33019"/>
        <dbReference type="ChEBI" id="CHEBI:61557"/>
        <dbReference type="ChEBI" id="CHEBI:140395"/>
        <dbReference type="EC" id="2.7.7.6"/>
    </reaction>
</comment>
<evidence type="ECO:0000256" key="5">
    <source>
        <dbReference type="ARBA" id="ARBA00022478"/>
    </source>
</evidence>
<keyword evidence="10" id="KW-0862">Zinc</keyword>
<feature type="domain" description="RNA polymerase Rpb2" evidence="16">
    <location>
        <begin position="1030"/>
        <end position="1121"/>
    </location>
</feature>
<name>A0A0F9RH63_9ZZZZ</name>
<dbReference type="GO" id="GO:0003899">
    <property type="term" value="F:DNA-directed RNA polymerase activity"/>
    <property type="evidence" value="ECO:0007669"/>
    <property type="project" value="UniProtKB-EC"/>
</dbReference>
<evidence type="ECO:0000259" key="17">
    <source>
        <dbReference type="Pfam" id="PF04561"/>
    </source>
</evidence>
<dbReference type="NCBIfam" id="NF007175">
    <property type="entry name" value="PRK09606.1"/>
    <property type="match status" value="1"/>
</dbReference>
<evidence type="ECO:0000256" key="1">
    <source>
        <dbReference type="ARBA" id="ARBA00001947"/>
    </source>
</evidence>
<dbReference type="Pfam" id="PF04567">
    <property type="entry name" value="RNA_pol_Rpb2_5"/>
    <property type="match status" value="1"/>
</dbReference>
<proteinExistence type="inferred from homology"/>
<feature type="domain" description="RNA polymerase Rpb2" evidence="20">
    <location>
        <begin position="526"/>
        <end position="586"/>
    </location>
</feature>
<dbReference type="NCBIfam" id="NF006335">
    <property type="entry name" value="PRK08565.1"/>
    <property type="match status" value="1"/>
</dbReference>
<dbReference type="Gene3D" id="3.90.1100.10">
    <property type="match status" value="2"/>
</dbReference>
<dbReference type="FunFam" id="2.40.270.10:FF:000011">
    <property type="entry name" value="DNA-directed RNA polymerase subunit beta"/>
    <property type="match status" value="1"/>
</dbReference>
<feature type="domain" description="RNA polymerase Rpb2" evidence="17">
    <location>
        <begin position="179"/>
        <end position="360"/>
    </location>
</feature>
<dbReference type="InterPro" id="IPR014724">
    <property type="entry name" value="RNA_pol_RPB2_OB-fold"/>
</dbReference>
<dbReference type="SUPFAM" id="SSF64484">
    <property type="entry name" value="beta and beta-prime subunits of DNA dependent RNA-polymerase"/>
    <property type="match status" value="1"/>
</dbReference>
<sequence length="1125" mass="126641">MILSTEKLSNEDKWIILKSLFDEKGLVRQHLDSYNNFIEYEMQTIVDESGEVIPDIPGFKIRFGKIKIGVPKVREADGATMEITPIEARIRELSYAADITLEMTPITIDERTQREEAEETLDIYIGKIPIMLKSCRCPLEGLSEQELINRGEDQLDPGGYFIINGTERVLVTQEDLAPNRILAEEASRSSSATHQAKVFSTRSGFRAPVTIERKKDGNLRVSFPSVPGKIPLAILMRALGLHSDREIFEAISENDEIQKELIPVIDVASEIQVLKDPEKSQQNALDYIGKRVAIGQTKDYRIRRALQVLDRYLLPHVGNAEEDRIKKAYYLGQMAQKVMELALGLREPDDKDHYANKRLKLAGELFTSLFRVAFLNLVKDIKYQLERTAVRGRAPNIKTAVRADVITERIRHALATGNWVGGKAGVSQLLNRTNHVGTLSHLRRVISPLSRSQPHFEARDLHPTQWGKICPAETPEGPNCGLVKNLGLASIISVGTDEKIIENILIDLGVIPINEVKNIKGNKVKVFLNGKLVGVHQQHNPFIYQLREKRRKGEIGEHVNIGYYHDSKEIQINCDAGRATRPLFVLKNNKLLVSKEDIEKLKKEKFIWSDLIQKGVIEYLDAEEEENAYIAMFEEDITQEHTHLETSPAAILGICASIIPFPEHNQSPRNTYEAGMVKQALGLFAANMHLRLDTRGHTLHYPQQALVKTSPMEIIGINKRPAGQNFIVAMMSFEGFNIEDAIIINKASIERGLARSHFFRTYDAEERKYPGGEIDKFEIPERGVRGFKSAESYRLLSEVDGIIEPETQVNGGDVLIGRTSPPRFIKSYEEFELMQPNRRETSKNMRHNEKGIVDTVIISETVDGNKLVKIKVRDLRIPELGDKFSSRHGQKGVLGLVVDQADMPFTSSGVIPDIIVNPHAMPSRMTLGQLFEGISGKIACTTGKLGDATAFEWTDITELQKQLVKAGFEFNGREVMYNGITGEKYEAGIYCAPIYYQKLYHLVADKLHARARGPVQILTRQPTEGRAREGGLRFGEMERDCLVGHGSALLLKERLLDESDRTVILVCEKCGLLAVFDRNRDKRYCPVCGEGTIISKVVCSYAFKLLLQEMMSLGLAPRLKLKEKI</sequence>
<keyword evidence="6" id="KW-0963">Cytoplasm</keyword>
<dbReference type="InterPro" id="IPR007120">
    <property type="entry name" value="DNA-dir_RNAP_su2_dom"/>
</dbReference>
<dbReference type="InterPro" id="IPR007645">
    <property type="entry name" value="RNA_pol_Rpb2_3"/>
</dbReference>
<comment type="subcellular location">
    <subcellularLocation>
        <location evidence="2">Cytoplasm</location>
    </subcellularLocation>
</comment>
<dbReference type="NCBIfam" id="TIGR03670">
    <property type="entry name" value="rpoB_arch"/>
    <property type="match status" value="1"/>
</dbReference>
<evidence type="ECO:0000256" key="3">
    <source>
        <dbReference type="ARBA" id="ARBA00006835"/>
    </source>
</evidence>
<feature type="domain" description="DNA-directed RNA polymerase subunit 2 hybrid-binding" evidence="15">
    <location>
        <begin position="655"/>
        <end position="1028"/>
    </location>
</feature>
<dbReference type="EMBL" id="LAZR01003597">
    <property type="protein sequence ID" value="KKN16618.1"/>
    <property type="molecule type" value="Genomic_DNA"/>
</dbReference>
<dbReference type="GO" id="GO:0003677">
    <property type="term" value="F:DNA binding"/>
    <property type="evidence" value="ECO:0007669"/>
    <property type="project" value="UniProtKB-KW"/>
</dbReference>
<comment type="cofactor">
    <cofactor evidence="1">
        <name>Zn(2+)</name>
        <dbReference type="ChEBI" id="CHEBI:29105"/>
    </cofactor>
</comment>
<dbReference type="InterPro" id="IPR007642">
    <property type="entry name" value="RNA_pol_Rpb2_2"/>
</dbReference>
<dbReference type="Pfam" id="PF04561">
    <property type="entry name" value="RNA_pol_Rpb2_2"/>
    <property type="match status" value="1"/>
</dbReference>
<evidence type="ECO:0000256" key="11">
    <source>
        <dbReference type="ARBA" id="ARBA00023125"/>
    </source>
</evidence>
<evidence type="ECO:0000256" key="13">
    <source>
        <dbReference type="ARBA" id="ARBA00026163"/>
    </source>
</evidence>
<keyword evidence="11" id="KW-0238">DNA-binding</keyword>
<gene>
    <name evidence="22" type="ORF">LCGC14_0974100</name>
</gene>
<dbReference type="PANTHER" id="PTHR20856">
    <property type="entry name" value="DNA-DIRECTED RNA POLYMERASE I SUBUNIT 2"/>
    <property type="match status" value="1"/>
</dbReference>
<dbReference type="InterPro" id="IPR007121">
    <property type="entry name" value="RNA_pol_bsu_CS"/>
</dbReference>
<feature type="domain" description="RNA polymerase Rpb2" evidence="19">
    <location>
        <begin position="428"/>
        <end position="490"/>
    </location>
</feature>
<comment type="similarity">
    <text evidence="3">Belongs to the RNA polymerase beta chain family.</text>
</comment>
<evidence type="ECO:0000259" key="15">
    <source>
        <dbReference type="Pfam" id="PF00562"/>
    </source>
</evidence>
<dbReference type="InterPro" id="IPR007646">
    <property type="entry name" value="RNA_pol_Rpb2_4"/>
</dbReference>
<dbReference type="EC" id="2.7.7.6" evidence="4"/>
<dbReference type="Gene3D" id="2.40.50.150">
    <property type="match status" value="1"/>
</dbReference>
<dbReference type="InterPro" id="IPR019969">
    <property type="entry name" value="RNAP_Rpo2"/>
</dbReference>
<keyword evidence="8" id="KW-0548">Nucleotidyltransferase</keyword>
<evidence type="ECO:0000256" key="10">
    <source>
        <dbReference type="ARBA" id="ARBA00022833"/>
    </source>
</evidence>
<dbReference type="Pfam" id="PF04565">
    <property type="entry name" value="RNA_pol_Rpb2_3"/>
    <property type="match status" value="1"/>
</dbReference>
<evidence type="ECO:0000259" key="18">
    <source>
        <dbReference type="Pfam" id="PF04563"/>
    </source>
</evidence>
<feature type="domain" description="RNA polymerase Rpb2" evidence="21">
    <location>
        <begin position="608"/>
        <end position="642"/>
    </location>
</feature>
<keyword evidence="12" id="KW-0804">Transcription</keyword>
<dbReference type="GO" id="GO:0005737">
    <property type="term" value="C:cytoplasm"/>
    <property type="evidence" value="ECO:0007669"/>
    <property type="project" value="UniProtKB-SubCell"/>
</dbReference>
<dbReference type="Pfam" id="PF00562">
    <property type="entry name" value="RNA_pol_Rpb2_6"/>
    <property type="match status" value="1"/>
</dbReference>
<reference evidence="22" key="1">
    <citation type="journal article" date="2015" name="Nature">
        <title>Complex archaea that bridge the gap between prokaryotes and eukaryotes.</title>
        <authorList>
            <person name="Spang A."/>
            <person name="Saw J.H."/>
            <person name="Jorgensen S.L."/>
            <person name="Zaremba-Niedzwiedzka K."/>
            <person name="Martijn J."/>
            <person name="Lind A.E."/>
            <person name="van Eijk R."/>
            <person name="Schleper C."/>
            <person name="Guy L."/>
            <person name="Ettema T.J."/>
        </authorList>
    </citation>
    <scope>NUCLEOTIDE SEQUENCE</scope>
</reference>
<dbReference type="GO" id="GO:0008270">
    <property type="term" value="F:zinc ion binding"/>
    <property type="evidence" value="ECO:0007669"/>
    <property type="project" value="InterPro"/>
</dbReference>
<accession>A0A0F9RH63</accession>
<evidence type="ECO:0000256" key="2">
    <source>
        <dbReference type="ARBA" id="ARBA00004496"/>
    </source>
</evidence>
<evidence type="ECO:0000256" key="12">
    <source>
        <dbReference type="ARBA" id="ARBA00023163"/>
    </source>
</evidence>
<evidence type="ECO:0000259" key="19">
    <source>
        <dbReference type="Pfam" id="PF04565"/>
    </source>
</evidence>
<dbReference type="PROSITE" id="PS01166">
    <property type="entry name" value="RNA_POL_BETA"/>
    <property type="match status" value="1"/>
</dbReference>
<evidence type="ECO:0000259" key="21">
    <source>
        <dbReference type="Pfam" id="PF04567"/>
    </source>
</evidence>
<evidence type="ECO:0000313" key="22">
    <source>
        <dbReference type="EMBL" id="KKN16618.1"/>
    </source>
</evidence>
<organism evidence="22">
    <name type="scientific">marine sediment metagenome</name>
    <dbReference type="NCBI Taxonomy" id="412755"/>
    <lineage>
        <taxon>unclassified sequences</taxon>
        <taxon>metagenomes</taxon>
        <taxon>ecological metagenomes</taxon>
    </lineage>
</organism>
<evidence type="ECO:0000259" key="16">
    <source>
        <dbReference type="Pfam" id="PF04560"/>
    </source>
</evidence>
<protein>
    <recommendedName>
        <fullName evidence="13">DNA-directed RNA polymerase subunit Rpo2</fullName>
        <ecNumber evidence="4">2.7.7.6</ecNumber>
    </recommendedName>
</protein>
<evidence type="ECO:0000256" key="6">
    <source>
        <dbReference type="ARBA" id="ARBA00022490"/>
    </source>
</evidence>
<keyword evidence="9" id="KW-0479">Metal-binding</keyword>
<dbReference type="InterPro" id="IPR015712">
    <property type="entry name" value="DNA-dir_RNA_pol_su2"/>
</dbReference>
<dbReference type="Gene3D" id="2.40.270.10">
    <property type="entry name" value="DNA-directed RNA polymerase, subunit 2, domain 6"/>
    <property type="match status" value="1"/>
</dbReference>
<evidence type="ECO:0000256" key="7">
    <source>
        <dbReference type="ARBA" id="ARBA00022679"/>
    </source>
</evidence>
<evidence type="ECO:0000256" key="9">
    <source>
        <dbReference type="ARBA" id="ARBA00022723"/>
    </source>
</evidence>
<evidence type="ECO:0000256" key="14">
    <source>
        <dbReference type="ARBA" id="ARBA00048552"/>
    </source>
</evidence>
<evidence type="ECO:0000259" key="20">
    <source>
        <dbReference type="Pfam" id="PF04566"/>
    </source>
</evidence>
<dbReference type="Pfam" id="PF04563">
    <property type="entry name" value="RNA_pol_Rpb2_1"/>
    <property type="match status" value="1"/>
</dbReference>
<dbReference type="FunFam" id="3.90.1800.10:FF:000002">
    <property type="entry name" value="DNA-directed RNA polymerase subunit beta"/>
    <property type="match status" value="1"/>
</dbReference>
<keyword evidence="5" id="KW-0240">DNA-directed RNA polymerase</keyword>
<dbReference type="InterPro" id="IPR007644">
    <property type="entry name" value="RNA_pol_bsu_protrusion"/>
</dbReference>
<dbReference type="AlphaFoldDB" id="A0A0F9RH63"/>
<feature type="domain" description="RNA polymerase beta subunit protrusion" evidence="18">
    <location>
        <begin position="25"/>
        <end position="408"/>
    </location>
</feature>
<comment type="caution">
    <text evidence="22">The sequence shown here is derived from an EMBL/GenBank/DDBJ whole genome shotgun (WGS) entry which is preliminary data.</text>
</comment>
<dbReference type="Pfam" id="PF04560">
    <property type="entry name" value="RNA_pol_Rpb2_7"/>
    <property type="match status" value="1"/>
</dbReference>
<keyword evidence="7" id="KW-0808">Transferase</keyword>
<dbReference type="Gene3D" id="3.90.1800.10">
    <property type="entry name" value="RNA polymerase alpha subunit dimerisation domain"/>
    <property type="match status" value="1"/>
</dbReference>
<dbReference type="GO" id="GO:0000428">
    <property type="term" value="C:DNA-directed RNA polymerase complex"/>
    <property type="evidence" value="ECO:0007669"/>
    <property type="project" value="UniProtKB-KW"/>
</dbReference>
<dbReference type="GO" id="GO:0006351">
    <property type="term" value="P:DNA-templated transcription"/>
    <property type="evidence" value="ECO:0007669"/>
    <property type="project" value="InterPro"/>
</dbReference>
<dbReference type="CDD" id="cd00653">
    <property type="entry name" value="RNA_pol_B_RPB2"/>
    <property type="match status" value="1"/>
</dbReference>
<dbReference type="InterPro" id="IPR007647">
    <property type="entry name" value="RNA_pol_Rpb2_5"/>
</dbReference>